<accession>A0A5E5A0G2</accession>
<evidence type="ECO:0008006" key="3">
    <source>
        <dbReference type="Google" id="ProtNLM"/>
    </source>
</evidence>
<dbReference type="AlphaFoldDB" id="A0A5E5A0G2"/>
<dbReference type="OrthoDB" id="8945310at2"/>
<dbReference type="EMBL" id="CABPSP010000006">
    <property type="protein sequence ID" value="VVE67101.1"/>
    <property type="molecule type" value="Genomic_DNA"/>
</dbReference>
<name>A0A5E5A0G2_9BURK</name>
<reference evidence="1 2" key="1">
    <citation type="submission" date="2019-08" db="EMBL/GenBank/DDBJ databases">
        <authorList>
            <person name="Peeters C."/>
        </authorList>
    </citation>
    <scope>NUCLEOTIDE SEQUENCE [LARGE SCALE GENOMIC DNA]</scope>
    <source>
        <strain evidence="1 2">LMG 31117</strain>
    </source>
</reference>
<sequence length="96" mass="10558">MFKVTEVTAMKQVSDEDVCISITGEGFATVTAVYFVHLPTSKMVYASSFKIVDDKQVDAVVPKFTTAPMRAYVHADVPFDGQVLQAVGFAQFLYIV</sequence>
<protein>
    <recommendedName>
        <fullName evidence="3">IPT/TIG domain-containing protein</fullName>
    </recommendedName>
</protein>
<evidence type="ECO:0000313" key="1">
    <source>
        <dbReference type="EMBL" id="VVE67101.1"/>
    </source>
</evidence>
<organism evidence="1 2">
    <name type="scientific">Pandoraea anapnoica</name>
    <dbReference type="NCBI Taxonomy" id="2508301"/>
    <lineage>
        <taxon>Bacteria</taxon>
        <taxon>Pseudomonadati</taxon>
        <taxon>Pseudomonadota</taxon>
        <taxon>Betaproteobacteria</taxon>
        <taxon>Burkholderiales</taxon>
        <taxon>Burkholderiaceae</taxon>
        <taxon>Pandoraea</taxon>
    </lineage>
</organism>
<evidence type="ECO:0000313" key="2">
    <source>
        <dbReference type="Proteomes" id="UP000383122"/>
    </source>
</evidence>
<gene>
    <name evidence="1" type="ORF">PAN31117_02506</name>
</gene>
<dbReference type="RefSeq" id="WP_150738465.1">
    <property type="nucleotide sequence ID" value="NZ_CABPSP010000006.1"/>
</dbReference>
<keyword evidence="2" id="KW-1185">Reference proteome</keyword>
<dbReference type="Proteomes" id="UP000383122">
    <property type="component" value="Unassembled WGS sequence"/>
</dbReference>
<proteinExistence type="predicted"/>